<feature type="transmembrane region" description="Helical" evidence="5">
    <location>
        <begin position="57"/>
        <end position="75"/>
    </location>
</feature>
<evidence type="ECO:0000259" key="6">
    <source>
        <dbReference type="Pfam" id="PF13515"/>
    </source>
</evidence>
<dbReference type="GO" id="GO:0016020">
    <property type="term" value="C:membrane"/>
    <property type="evidence" value="ECO:0007669"/>
    <property type="project" value="UniProtKB-SubCell"/>
</dbReference>
<evidence type="ECO:0000256" key="5">
    <source>
        <dbReference type="SAM" id="Phobius"/>
    </source>
</evidence>
<proteinExistence type="predicted"/>
<comment type="caution">
    <text evidence="7">The sequence shown here is derived from an EMBL/GenBank/DDBJ whole genome shotgun (WGS) entry which is preliminary data.</text>
</comment>
<feature type="transmembrane region" description="Helical" evidence="5">
    <location>
        <begin position="81"/>
        <end position="99"/>
    </location>
</feature>
<keyword evidence="2 5" id="KW-0812">Transmembrane</keyword>
<dbReference type="RefSeq" id="WP_138190979.1">
    <property type="nucleotide sequence ID" value="NZ_VBWP01000005.1"/>
</dbReference>
<evidence type="ECO:0000256" key="3">
    <source>
        <dbReference type="ARBA" id="ARBA00022989"/>
    </source>
</evidence>
<dbReference type="EMBL" id="VBWP01000005">
    <property type="protein sequence ID" value="TLG73842.1"/>
    <property type="molecule type" value="Genomic_DNA"/>
</dbReference>
<feature type="domain" description="Integral membrane bound transporter" evidence="6">
    <location>
        <begin position="20"/>
        <end position="143"/>
    </location>
</feature>
<dbReference type="InParanoid" id="A0A5R8QBF9"/>
<gene>
    <name evidence="7" type="ORF">FEZ08_06825</name>
</gene>
<keyword evidence="4 5" id="KW-0472">Membrane</keyword>
<comment type="subcellular location">
    <subcellularLocation>
        <location evidence="1">Membrane</location>
        <topology evidence="1">Multi-pass membrane protein</topology>
    </subcellularLocation>
</comment>
<organism evidence="7 8">
    <name type="scientific">Culicoidibacter larvae</name>
    <dbReference type="NCBI Taxonomy" id="2579976"/>
    <lineage>
        <taxon>Bacteria</taxon>
        <taxon>Bacillati</taxon>
        <taxon>Bacillota</taxon>
        <taxon>Culicoidibacteria</taxon>
        <taxon>Culicoidibacterales</taxon>
        <taxon>Culicoidibacteraceae</taxon>
        <taxon>Culicoidibacter</taxon>
    </lineage>
</organism>
<evidence type="ECO:0000256" key="2">
    <source>
        <dbReference type="ARBA" id="ARBA00022692"/>
    </source>
</evidence>
<reference evidence="7 8" key="1">
    <citation type="submission" date="2019-05" db="EMBL/GenBank/DDBJ databases">
        <title>Culicoidintestinum kansasii gen. nov., sp. nov. from the gastrointestinal tract of the biting midge, Culicoides sonorensis.</title>
        <authorList>
            <person name="Neupane S."/>
            <person name="Ghosh A."/>
            <person name="Gunther S."/>
            <person name="Martin K."/>
            <person name="Zurek L."/>
        </authorList>
    </citation>
    <scope>NUCLEOTIDE SEQUENCE [LARGE SCALE GENOMIC DNA]</scope>
    <source>
        <strain evidence="7 8">CS-1</strain>
    </source>
</reference>
<evidence type="ECO:0000313" key="7">
    <source>
        <dbReference type="EMBL" id="TLG73842.1"/>
    </source>
</evidence>
<evidence type="ECO:0000256" key="1">
    <source>
        <dbReference type="ARBA" id="ARBA00004141"/>
    </source>
</evidence>
<dbReference type="AlphaFoldDB" id="A0A5R8QBF9"/>
<keyword evidence="8" id="KW-1185">Reference proteome</keyword>
<evidence type="ECO:0000313" key="8">
    <source>
        <dbReference type="Proteomes" id="UP000306912"/>
    </source>
</evidence>
<feature type="transmembrane region" description="Helical" evidence="5">
    <location>
        <begin position="12"/>
        <end position="45"/>
    </location>
</feature>
<dbReference type="Pfam" id="PF13515">
    <property type="entry name" value="FUSC_2"/>
    <property type="match status" value="1"/>
</dbReference>
<sequence>MMKKYFDAGTQLLFISMLLASIIYLLIPGFFPFPMFLFFNVLFAIQLTRRETIRAGNSRIVGTILGSIIGLLFYIVVPENILFVPVGVAISVYAGYVFLRTFTPIIAIIVIMLLSGGAMQAPIEYVWSRLSAALVGVAVALVVSYFYRRRARSSDAVFYDAAGKLLAEMQTYVAALLRKQGTSPSPLHQFIPELQQLRTIRRRLLDDSLTGDDSEDQLLTIITLLADVYMHIQLLQRVGGALNQENVRRAYQRYGIISNQRFSYPIEDDAVVNEHVQAIFNLFDQIETILSNNQK</sequence>
<name>A0A5R8QBF9_9FIRM</name>
<protein>
    <submittedName>
        <fullName evidence="7">FUSC family protein</fullName>
    </submittedName>
</protein>
<dbReference type="OrthoDB" id="2365306at2"/>
<evidence type="ECO:0000256" key="4">
    <source>
        <dbReference type="ARBA" id="ARBA00023136"/>
    </source>
</evidence>
<keyword evidence="3 5" id="KW-1133">Transmembrane helix</keyword>
<feature type="transmembrane region" description="Helical" evidence="5">
    <location>
        <begin position="106"/>
        <end position="123"/>
    </location>
</feature>
<dbReference type="Proteomes" id="UP000306912">
    <property type="component" value="Unassembled WGS sequence"/>
</dbReference>
<feature type="transmembrane region" description="Helical" evidence="5">
    <location>
        <begin position="129"/>
        <end position="147"/>
    </location>
</feature>
<dbReference type="InterPro" id="IPR049453">
    <property type="entry name" value="Memb_transporter_dom"/>
</dbReference>
<accession>A0A5R8QBF9</accession>